<dbReference type="AlphaFoldDB" id="A0A0P7AWF8"/>
<gene>
    <name evidence="1" type="ORF">AK830_g4194</name>
</gene>
<name>A0A0P7AWF8_9HYPO</name>
<evidence type="ECO:0000313" key="2">
    <source>
        <dbReference type="Proteomes" id="UP000050424"/>
    </source>
</evidence>
<protein>
    <submittedName>
        <fullName evidence="1">Uncharacterized protein</fullName>
    </submittedName>
</protein>
<organism evidence="1 2">
    <name type="scientific">Neonectria ditissima</name>
    <dbReference type="NCBI Taxonomy" id="78410"/>
    <lineage>
        <taxon>Eukaryota</taxon>
        <taxon>Fungi</taxon>
        <taxon>Dikarya</taxon>
        <taxon>Ascomycota</taxon>
        <taxon>Pezizomycotina</taxon>
        <taxon>Sordariomycetes</taxon>
        <taxon>Hypocreomycetidae</taxon>
        <taxon>Hypocreales</taxon>
        <taxon>Nectriaceae</taxon>
        <taxon>Neonectria</taxon>
    </lineage>
</organism>
<evidence type="ECO:0000313" key="1">
    <source>
        <dbReference type="EMBL" id="KPM42322.1"/>
    </source>
</evidence>
<accession>A0A0P7AWF8</accession>
<dbReference type="EMBL" id="LKCW01000050">
    <property type="protein sequence ID" value="KPM42322.1"/>
    <property type="molecule type" value="Genomic_DNA"/>
</dbReference>
<dbReference type="Proteomes" id="UP000050424">
    <property type="component" value="Unassembled WGS sequence"/>
</dbReference>
<comment type="caution">
    <text evidence="1">The sequence shown here is derived from an EMBL/GenBank/DDBJ whole genome shotgun (WGS) entry which is preliminary data.</text>
</comment>
<reference evidence="1 2" key="1">
    <citation type="submission" date="2015-09" db="EMBL/GenBank/DDBJ databases">
        <title>Draft genome of a European isolate of the apple canker pathogen Neonectria ditissima.</title>
        <authorList>
            <person name="Gomez-Cortecero A."/>
            <person name="Harrison R.J."/>
            <person name="Armitage A.D."/>
        </authorList>
    </citation>
    <scope>NUCLEOTIDE SEQUENCE [LARGE SCALE GENOMIC DNA]</scope>
    <source>
        <strain evidence="1 2">R09/05</strain>
    </source>
</reference>
<keyword evidence="2" id="KW-1185">Reference proteome</keyword>
<sequence>MQLTIALPLDSFLATLDRNDTSASMAQDPMSVDACIHQRIALQTKAQNLMGRIGSYNAPSPDDLAVQFIVDELTDGKDVGSLVSSWLSNDNKALLGMFLSSLEELGDDASFFKKMGGESKPVTDWDDVVMRMCNKESIPPKDVFERMPGVVLSGVGKRQVLRSRSATKRAIKSWEVQMQILASGPSPAASSAGSDAAHM</sequence>
<proteinExistence type="predicted"/>